<gene>
    <name evidence="7" type="ORF">AMTR_s00012p00168110</name>
</gene>
<evidence type="ECO:0000256" key="1">
    <source>
        <dbReference type="ARBA" id="ARBA00004651"/>
    </source>
</evidence>
<evidence type="ECO:0000256" key="6">
    <source>
        <dbReference type="SAM" id="Phobius"/>
    </source>
</evidence>
<proteinExistence type="predicted"/>
<dbReference type="Proteomes" id="UP000017836">
    <property type="component" value="Unassembled WGS sequence"/>
</dbReference>
<dbReference type="Gramene" id="ERN07814">
    <property type="protein sequence ID" value="ERN07814"/>
    <property type="gene ID" value="AMTR_s00012p00168110"/>
</dbReference>
<reference evidence="8" key="1">
    <citation type="journal article" date="2013" name="Science">
        <title>The Amborella genome and the evolution of flowering plants.</title>
        <authorList>
            <consortium name="Amborella Genome Project"/>
        </authorList>
    </citation>
    <scope>NUCLEOTIDE SEQUENCE [LARGE SCALE GENOMIC DNA]</scope>
</reference>
<dbReference type="PANTHER" id="PTHR30509">
    <property type="entry name" value="P-HYDROXYBENZOIC ACID EFFLUX PUMP SUBUNIT-RELATED"/>
    <property type="match status" value="1"/>
</dbReference>
<name>W1PJ96_AMBTC</name>
<feature type="transmembrane region" description="Helical" evidence="6">
    <location>
        <begin position="94"/>
        <end position="112"/>
    </location>
</feature>
<dbReference type="STRING" id="13333.W1PJ96"/>
<keyword evidence="5 6" id="KW-0472">Membrane</keyword>
<dbReference type="PANTHER" id="PTHR30509:SF9">
    <property type="entry name" value="MULTIDRUG RESISTANCE PROTEIN MDTO"/>
    <property type="match status" value="1"/>
</dbReference>
<dbReference type="HOGENOM" id="CLU_1350890_0_0_1"/>
<dbReference type="OMA" id="IVECTHI"/>
<evidence type="ECO:0000313" key="7">
    <source>
        <dbReference type="EMBL" id="ERN07814.1"/>
    </source>
</evidence>
<evidence type="ECO:0000256" key="2">
    <source>
        <dbReference type="ARBA" id="ARBA00022475"/>
    </source>
</evidence>
<feature type="transmembrane region" description="Helical" evidence="6">
    <location>
        <begin position="118"/>
        <end position="137"/>
    </location>
</feature>
<accession>W1PJ96</accession>
<protein>
    <submittedName>
        <fullName evidence="7">Uncharacterized protein</fullName>
    </submittedName>
</protein>
<dbReference type="GO" id="GO:0005886">
    <property type="term" value="C:plasma membrane"/>
    <property type="evidence" value="ECO:0007669"/>
    <property type="project" value="UniProtKB-SubCell"/>
</dbReference>
<sequence length="179" mass="18515">MATTHARALCRSRAASAFRTGWACLMVGTIIRFAECHHKDFLAFPAFAYVTAVMVAGEASLGEALQGAAAAVCGTLQGVGPAMACLWAVGPGKLTVWTSTLAVALSAFVVALPNTTHIIAKRVAFAQMVIVYVVALIQGESMGAIKYPLHVGISTCVGAAASVLALLLPVPKLAYVEVK</sequence>
<evidence type="ECO:0000313" key="8">
    <source>
        <dbReference type="Proteomes" id="UP000017836"/>
    </source>
</evidence>
<comment type="subcellular location">
    <subcellularLocation>
        <location evidence="1">Cell membrane</location>
        <topology evidence="1">Multi-pass membrane protein</topology>
    </subcellularLocation>
</comment>
<evidence type="ECO:0000256" key="3">
    <source>
        <dbReference type="ARBA" id="ARBA00022692"/>
    </source>
</evidence>
<feature type="transmembrane region" description="Helical" evidence="6">
    <location>
        <begin position="41"/>
        <end position="61"/>
    </location>
</feature>
<evidence type="ECO:0000256" key="5">
    <source>
        <dbReference type="ARBA" id="ARBA00023136"/>
    </source>
</evidence>
<evidence type="ECO:0000256" key="4">
    <source>
        <dbReference type="ARBA" id="ARBA00022989"/>
    </source>
</evidence>
<dbReference type="eggNOG" id="ENOG502QSR1">
    <property type="taxonomic scope" value="Eukaryota"/>
</dbReference>
<feature type="transmembrane region" description="Helical" evidence="6">
    <location>
        <begin position="16"/>
        <end position="34"/>
    </location>
</feature>
<keyword evidence="8" id="KW-1185">Reference proteome</keyword>
<feature type="transmembrane region" description="Helical" evidence="6">
    <location>
        <begin position="67"/>
        <end position="87"/>
    </location>
</feature>
<keyword evidence="3 6" id="KW-0812">Transmembrane</keyword>
<dbReference type="AlphaFoldDB" id="W1PJ96"/>
<dbReference type="EMBL" id="KI393609">
    <property type="protein sequence ID" value="ERN07814.1"/>
    <property type="molecule type" value="Genomic_DNA"/>
</dbReference>
<keyword evidence="4 6" id="KW-1133">Transmembrane helix</keyword>
<organism evidence="7 8">
    <name type="scientific">Amborella trichopoda</name>
    <dbReference type="NCBI Taxonomy" id="13333"/>
    <lineage>
        <taxon>Eukaryota</taxon>
        <taxon>Viridiplantae</taxon>
        <taxon>Streptophyta</taxon>
        <taxon>Embryophyta</taxon>
        <taxon>Tracheophyta</taxon>
        <taxon>Spermatophyta</taxon>
        <taxon>Magnoliopsida</taxon>
        <taxon>Amborellales</taxon>
        <taxon>Amborellaceae</taxon>
        <taxon>Amborella</taxon>
    </lineage>
</organism>
<keyword evidence="2" id="KW-1003">Cell membrane</keyword>
<feature type="transmembrane region" description="Helical" evidence="6">
    <location>
        <begin position="149"/>
        <end position="170"/>
    </location>
</feature>